<dbReference type="EnsemblPlants" id="ORUFI05G07570.1">
    <property type="protein sequence ID" value="ORUFI05G07570.1"/>
    <property type="gene ID" value="ORUFI05G07570"/>
</dbReference>
<sequence length="58" mass="7070">MAVLVVRNHRRWLYVAGVVEEEQQRGERGCLLDEAHWRHWRLLVMNYQNLHIPYSRQG</sequence>
<keyword evidence="2" id="KW-1185">Reference proteome</keyword>
<reference evidence="2" key="1">
    <citation type="submission" date="2013-06" db="EMBL/GenBank/DDBJ databases">
        <authorList>
            <person name="Zhao Q."/>
        </authorList>
    </citation>
    <scope>NUCLEOTIDE SEQUENCE</scope>
    <source>
        <strain evidence="2">cv. W1943</strain>
    </source>
</reference>
<evidence type="ECO:0000313" key="2">
    <source>
        <dbReference type="Proteomes" id="UP000008022"/>
    </source>
</evidence>
<dbReference type="Gramene" id="ORUFI05G07570.1">
    <property type="protein sequence ID" value="ORUFI05G07570.1"/>
    <property type="gene ID" value="ORUFI05G07570"/>
</dbReference>
<dbReference type="Proteomes" id="UP000008022">
    <property type="component" value="Unassembled WGS sequence"/>
</dbReference>
<protein>
    <submittedName>
        <fullName evidence="1">Uncharacterized protein</fullName>
    </submittedName>
</protein>
<accession>A0A0E0PIX9</accession>
<dbReference type="HOGENOM" id="CLU_2982365_0_0_1"/>
<organism evidence="1 2">
    <name type="scientific">Oryza rufipogon</name>
    <name type="common">Brownbeard rice</name>
    <name type="synonym">Asian wild rice</name>
    <dbReference type="NCBI Taxonomy" id="4529"/>
    <lineage>
        <taxon>Eukaryota</taxon>
        <taxon>Viridiplantae</taxon>
        <taxon>Streptophyta</taxon>
        <taxon>Embryophyta</taxon>
        <taxon>Tracheophyta</taxon>
        <taxon>Spermatophyta</taxon>
        <taxon>Magnoliopsida</taxon>
        <taxon>Liliopsida</taxon>
        <taxon>Poales</taxon>
        <taxon>Poaceae</taxon>
        <taxon>BOP clade</taxon>
        <taxon>Oryzoideae</taxon>
        <taxon>Oryzeae</taxon>
        <taxon>Oryzinae</taxon>
        <taxon>Oryza</taxon>
    </lineage>
</organism>
<name>A0A0E0PIX9_ORYRU</name>
<proteinExistence type="predicted"/>
<dbReference type="AlphaFoldDB" id="A0A0E0PIX9"/>
<reference evidence="1" key="2">
    <citation type="submission" date="2015-06" db="UniProtKB">
        <authorList>
            <consortium name="EnsemblPlants"/>
        </authorList>
    </citation>
    <scope>IDENTIFICATION</scope>
</reference>
<evidence type="ECO:0000313" key="1">
    <source>
        <dbReference type="EnsemblPlants" id="ORUFI05G07570.1"/>
    </source>
</evidence>